<name>A0A0R3LQU2_9BRAD</name>
<organism evidence="4 5">
    <name type="scientific">Bradyrhizobium jicamae</name>
    <dbReference type="NCBI Taxonomy" id="280332"/>
    <lineage>
        <taxon>Bacteria</taxon>
        <taxon>Pseudomonadati</taxon>
        <taxon>Pseudomonadota</taxon>
        <taxon>Alphaproteobacteria</taxon>
        <taxon>Hyphomicrobiales</taxon>
        <taxon>Nitrobacteraceae</taxon>
        <taxon>Bradyrhizobium</taxon>
    </lineage>
</organism>
<comment type="caution">
    <text evidence="4">The sequence shown here is derived from an EMBL/GenBank/DDBJ whole genome shotgun (WGS) entry which is preliminary data.</text>
</comment>
<evidence type="ECO:0000259" key="3">
    <source>
        <dbReference type="Pfam" id="PF08327"/>
    </source>
</evidence>
<evidence type="ECO:0000256" key="1">
    <source>
        <dbReference type="ARBA" id="ARBA00006817"/>
    </source>
</evidence>
<dbReference type="AlphaFoldDB" id="A0A0R3LQU2"/>
<dbReference type="InterPro" id="IPR023393">
    <property type="entry name" value="START-like_dom_sf"/>
</dbReference>
<dbReference type="InterPro" id="IPR013538">
    <property type="entry name" value="ASHA1/2-like_C"/>
</dbReference>
<comment type="similarity">
    <text evidence="1">Belongs to the AHA1 family.</text>
</comment>
<dbReference type="RefSeq" id="WP_057836215.1">
    <property type="nucleotide sequence ID" value="NZ_LLXZ01000101.1"/>
</dbReference>
<dbReference type="CDD" id="cd08899">
    <property type="entry name" value="SRPBCC_CalC_Aha1-like_6"/>
    <property type="match status" value="1"/>
</dbReference>
<evidence type="ECO:0000313" key="5">
    <source>
        <dbReference type="Proteomes" id="UP000050863"/>
    </source>
</evidence>
<gene>
    <name evidence="4" type="ORF">CQ12_27695</name>
</gene>
<dbReference type="Gene3D" id="3.30.530.20">
    <property type="match status" value="1"/>
</dbReference>
<dbReference type="EMBL" id="LLXZ01000101">
    <property type="protein sequence ID" value="KRR07619.1"/>
    <property type="molecule type" value="Genomic_DNA"/>
</dbReference>
<protein>
    <submittedName>
        <fullName evidence="4">ATPase</fullName>
    </submittedName>
</protein>
<dbReference type="OrthoDB" id="9800600at2"/>
<proteinExistence type="inferred from homology"/>
<dbReference type="Pfam" id="PF08327">
    <property type="entry name" value="AHSA1"/>
    <property type="match status" value="1"/>
</dbReference>
<accession>A0A0R3LQU2</accession>
<keyword evidence="5" id="KW-1185">Reference proteome</keyword>
<dbReference type="STRING" id="280332.CQ12_27695"/>
<sequence length="178" mass="20220">MNSTTKPEAYGELPEPRTLKIQRLLPGPIERIWAYLTDSELRRKWLAAGEMDAKVGAPLELVWRNDELTDPPGERPAGFGGGEHRMQSRITEFDPPRKLSITWNGTGDVTFELEPKGKGVLLTIVHRRFPDRATLLKHMAGWHMHLDVLVARASGEEPAPFWDGWSRLMKEYDARLPA</sequence>
<evidence type="ECO:0000256" key="2">
    <source>
        <dbReference type="SAM" id="MobiDB-lite"/>
    </source>
</evidence>
<dbReference type="Proteomes" id="UP000050863">
    <property type="component" value="Unassembled WGS sequence"/>
</dbReference>
<dbReference type="SUPFAM" id="SSF55961">
    <property type="entry name" value="Bet v1-like"/>
    <property type="match status" value="1"/>
</dbReference>
<evidence type="ECO:0000313" key="4">
    <source>
        <dbReference type="EMBL" id="KRR07619.1"/>
    </source>
</evidence>
<reference evidence="4 5" key="1">
    <citation type="submission" date="2014-03" db="EMBL/GenBank/DDBJ databases">
        <title>Bradyrhizobium valentinum sp. nov., isolated from effective nodules of Lupinus mariae-josephae, a lupine endemic of basic-lime soils in Eastern Spain.</title>
        <authorList>
            <person name="Duran D."/>
            <person name="Rey L."/>
            <person name="Navarro A."/>
            <person name="Busquets A."/>
            <person name="Imperial J."/>
            <person name="Ruiz-Argueso T."/>
        </authorList>
    </citation>
    <scope>NUCLEOTIDE SEQUENCE [LARGE SCALE GENOMIC DNA]</scope>
    <source>
        <strain evidence="4 5">PAC68</strain>
    </source>
</reference>
<feature type="domain" description="Activator of Hsp90 ATPase homologue 1/2-like C-terminal" evidence="3">
    <location>
        <begin position="28"/>
        <end position="151"/>
    </location>
</feature>
<feature type="region of interest" description="Disordered" evidence="2">
    <location>
        <begin position="66"/>
        <end position="85"/>
    </location>
</feature>